<dbReference type="EMBL" id="MF919510">
    <property type="protein sequence ID" value="ATN89597.1"/>
    <property type="molecule type" value="Genomic_DNA"/>
</dbReference>
<reference evidence="2 3" key="1">
    <citation type="submission" date="2017-09" db="EMBL/GenBank/DDBJ databases">
        <authorList>
            <person name="Pope W.H."/>
            <person name="Garlena R.A."/>
            <person name="Russell D.A."/>
            <person name="Jacobs-Sera D."/>
            <person name="Hatfull G.F."/>
        </authorList>
    </citation>
    <scope>NUCLEOTIDE SEQUENCE [LARGE SCALE GENOMIC DNA]</scope>
</reference>
<feature type="compositionally biased region" description="Low complexity" evidence="1">
    <location>
        <begin position="173"/>
        <end position="189"/>
    </location>
</feature>
<feature type="region of interest" description="Disordered" evidence="1">
    <location>
        <begin position="164"/>
        <end position="189"/>
    </location>
</feature>
<proteinExistence type="predicted"/>
<sequence length="189" mass="21369">MTIRLGNHANAAFYFQGVRVVASQRIEGPTVEERVFGTPRQVERNVAMEFEVPEVPADLRGWRSELKPCDGLGDTFIPPEFDLGDSKWDQELTREHKRFVEKRCKQDCPFLALCSRDALSAAQDFARFQGVAARLHGTWAGVTFTGREGAPQYRNKLTRIADQMNSGEITWEPSSSFPTTQQTSNESQR</sequence>
<evidence type="ECO:0000313" key="3">
    <source>
        <dbReference type="Proteomes" id="UP000229692"/>
    </source>
</evidence>
<evidence type="ECO:0000313" key="2">
    <source>
        <dbReference type="EMBL" id="ATN89597.1"/>
    </source>
</evidence>
<evidence type="ECO:0000256" key="1">
    <source>
        <dbReference type="SAM" id="MobiDB-lite"/>
    </source>
</evidence>
<dbReference type="Proteomes" id="UP000229692">
    <property type="component" value="Segment"/>
</dbReference>
<organism evidence="2 3">
    <name type="scientific">Gordonia phage Kabluna</name>
    <dbReference type="NCBI Taxonomy" id="2041511"/>
    <lineage>
        <taxon>Viruses</taxon>
        <taxon>Duplodnaviria</taxon>
        <taxon>Heunggongvirae</taxon>
        <taxon>Uroviricota</taxon>
        <taxon>Caudoviricetes</taxon>
        <taxon>Zierdtviridae</taxon>
        <taxon>Emilbogenvirinae</taxon>
        <taxon>Kablunavirus</taxon>
        <taxon>Kablunavirus kabluna</taxon>
    </lineage>
</organism>
<accession>A0A2D1GCX5</accession>
<keyword evidence="3" id="KW-1185">Reference proteome</keyword>
<protein>
    <recommendedName>
        <fullName evidence="4">WhiB family transcription factor</fullName>
    </recommendedName>
</protein>
<name>A0A2D1GCX5_9CAUD</name>
<gene>
    <name evidence="2" type="ORF">SEA_KABLUNA_76</name>
</gene>
<evidence type="ECO:0008006" key="4">
    <source>
        <dbReference type="Google" id="ProtNLM"/>
    </source>
</evidence>